<dbReference type="InterPro" id="IPR042070">
    <property type="entry name" value="PucR_C-HTH_sf"/>
</dbReference>
<reference evidence="4 5" key="1">
    <citation type="submission" date="2021-03" db="EMBL/GenBank/DDBJ databases">
        <title>Sequencing the genomes of 1000 actinobacteria strains.</title>
        <authorList>
            <person name="Klenk H.-P."/>
        </authorList>
    </citation>
    <scope>NUCLEOTIDE SEQUENCE [LARGE SCALE GENOMIC DNA]</scope>
    <source>
        <strain evidence="4 5">DSM 46670</strain>
    </source>
</reference>
<feature type="domain" description="PucR C-terminal helix-turn-helix" evidence="2">
    <location>
        <begin position="342"/>
        <end position="399"/>
    </location>
</feature>
<gene>
    <name evidence="4" type="ORF">JOF56_009343</name>
</gene>
<dbReference type="InterPro" id="IPR051448">
    <property type="entry name" value="CdaR-like_regulators"/>
</dbReference>
<evidence type="ECO:0000256" key="1">
    <source>
        <dbReference type="ARBA" id="ARBA00006754"/>
    </source>
</evidence>
<feature type="domain" description="CdaR GGDEF-like" evidence="3">
    <location>
        <begin position="175"/>
        <end position="293"/>
    </location>
</feature>
<dbReference type="RefSeq" id="WP_209645849.1">
    <property type="nucleotide sequence ID" value="NZ_JAGINW010000001.1"/>
</dbReference>
<proteinExistence type="inferred from homology"/>
<protein>
    <submittedName>
        <fullName evidence="4">Sugar diacid utilization regulator</fullName>
    </submittedName>
</protein>
<dbReference type="EMBL" id="JAGINW010000001">
    <property type="protein sequence ID" value="MBP2328958.1"/>
    <property type="molecule type" value="Genomic_DNA"/>
</dbReference>
<dbReference type="InterPro" id="IPR025736">
    <property type="entry name" value="PucR_C-HTH_dom"/>
</dbReference>
<dbReference type="Pfam" id="PF13556">
    <property type="entry name" value="HTH_30"/>
    <property type="match status" value="1"/>
</dbReference>
<dbReference type="Gene3D" id="1.10.10.2840">
    <property type="entry name" value="PucR C-terminal helix-turn-helix domain"/>
    <property type="match status" value="1"/>
</dbReference>
<comment type="caution">
    <text evidence="4">The sequence shown here is derived from an EMBL/GenBank/DDBJ whole genome shotgun (WGS) entry which is preliminary data.</text>
</comment>
<dbReference type="PANTHER" id="PTHR33744:SF17">
    <property type="entry name" value="CONSERVED PROTEIN"/>
    <property type="match status" value="1"/>
</dbReference>
<evidence type="ECO:0000313" key="4">
    <source>
        <dbReference type="EMBL" id="MBP2328958.1"/>
    </source>
</evidence>
<evidence type="ECO:0000259" key="3">
    <source>
        <dbReference type="Pfam" id="PF17853"/>
    </source>
</evidence>
<comment type="similarity">
    <text evidence="1">Belongs to the CdaR family.</text>
</comment>
<dbReference type="Proteomes" id="UP001519332">
    <property type="component" value="Unassembled WGS sequence"/>
</dbReference>
<dbReference type="InterPro" id="IPR041522">
    <property type="entry name" value="CdaR_GGDEF"/>
</dbReference>
<accession>A0ABS4TY71</accession>
<evidence type="ECO:0000313" key="5">
    <source>
        <dbReference type="Proteomes" id="UP001519332"/>
    </source>
</evidence>
<keyword evidence="5" id="KW-1185">Reference proteome</keyword>
<dbReference type="PANTHER" id="PTHR33744">
    <property type="entry name" value="CARBOHYDRATE DIACID REGULATOR"/>
    <property type="match status" value="1"/>
</dbReference>
<organism evidence="4 5">
    <name type="scientific">Kibdelosporangium banguiense</name>
    <dbReference type="NCBI Taxonomy" id="1365924"/>
    <lineage>
        <taxon>Bacteria</taxon>
        <taxon>Bacillati</taxon>
        <taxon>Actinomycetota</taxon>
        <taxon>Actinomycetes</taxon>
        <taxon>Pseudonocardiales</taxon>
        <taxon>Pseudonocardiaceae</taxon>
        <taxon>Kibdelosporangium</taxon>
    </lineage>
</organism>
<name>A0ABS4TY71_9PSEU</name>
<dbReference type="Pfam" id="PF17853">
    <property type="entry name" value="GGDEF_2"/>
    <property type="match status" value="1"/>
</dbReference>
<sequence length="410" mass="45971">MPPSGPRIRSGRAAPVLDEVQRSIDDLAETLRRSITVDDPNLKLISHTRSFGDEDTTRVQSIINRRLGDDVMRHLLVTHRLRSLREPLRLSPDDLAGSHARVVVPLWHREEPCGFLTLIDRDESLEEEDLREVVKVSARIAEVLYRRQRSLEVQESERERILCELILGDGPSRVRAADDMRELGLINDVGIFHVLTLAYPSARARLRPLKTLVARRLEVRAYRSWLVAGVGDSVVLLAAGDPGPEERNIRALAEQLNRMEDGGERPTVAIGGAVSSLEEVAKSYEQASAALRADHVLRRQGVIDWDELEPGQMLAVLAPSPPPAHLVPPRLASMGEVLSDELLATLRCFLENMGDVSKVAEKLYVHRSTVYYRISRVEELMGLSLSDGTVRLVLHWWLRSADLRDGHQSL</sequence>
<evidence type="ECO:0000259" key="2">
    <source>
        <dbReference type="Pfam" id="PF13556"/>
    </source>
</evidence>